<evidence type="ECO:0000313" key="2">
    <source>
        <dbReference type="EMBL" id="SVC17424.1"/>
    </source>
</evidence>
<gene>
    <name evidence="2" type="ORF">METZ01_LOCUS270278</name>
</gene>
<accession>A0A382JY46</accession>
<proteinExistence type="predicted"/>
<feature type="non-terminal residue" evidence="2">
    <location>
        <position position="28"/>
    </location>
</feature>
<evidence type="ECO:0000256" key="1">
    <source>
        <dbReference type="SAM" id="MobiDB-lite"/>
    </source>
</evidence>
<name>A0A382JY46_9ZZZZ</name>
<feature type="region of interest" description="Disordered" evidence="1">
    <location>
        <begin position="1"/>
        <end position="28"/>
    </location>
</feature>
<reference evidence="2" key="1">
    <citation type="submission" date="2018-05" db="EMBL/GenBank/DDBJ databases">
        <authorList>
            <person name="Lanie J.A."/>
            <person name="Ng W.-L."/>
            <person name="Kazmierczak K.M."/>
            <person name="Andrzejewski T.M."/>
            <person name="Davidsen T.M."/>
            <person name="Wayne K.J."/>
            <person name="Tettelin H."/>
            <person name="Glass J.I."/>
            <person name="Rusch D."/>
            <person name="Podicherti R."/>
            <person name="Tsui H.-C.T."/>
            <person name="Winkler M.E."/>
        </authorList>
    </citation>
    <scope>NUCLEOTIDE SEQUENCE</scope>
</reference>
<sequence length="28" mass="3126">MARVPALSRDNIPEDQRAAFDGLIQQRG</sequence>
<protein>
    <submittedName>
        <fullName evidence="2">Uncharacterized protein</fullName>
    </submittedName>
</protein>
<dbReference type="AlphaFoldDB" id="A0A382JY46"/>
<organism evidence="2">
    <name type="scientific">marine metagenome</name>
    <dbReference type="NCBI Taxonomy" id="408172"/>
    <lineage>
        <taxon>unclassified sequences</taxon>
        <taxon>metagenomes</taxon>
        <taxon>ecological metagenomes</taxon>
    </lineage>
</organism>
<dbReference type="EMBL" id="UINC01077366">
    <property type="protein sequence ID" value="SVC17424.1"/>
    <property type="molecule type" value="Genomic_DNA"/>
</dbReference>